<dbReference type="CDD" id="cd03443">
    <property type="entry name" value="PaaI_thioesterase"/>
    <property type="match status" value="1"/>
</dbReference>
<protein>
    <submittedName>
        <fullName evidence="3">PaaI family thioesterase</fullName>
    </submittedName>
</protein>
<dbReference type="AlphaFoldDB" id="A0A344PH16"/>
<name>A0A344PH16_9RHOB</name>
<evidence type="ECO:0000313" key="4">
    <source>
        <dbReference type="Proteomes" id="UP000252023"/>
    </source>
</evidence>
<reference evidence="4" key="1">
    <citation type="submission" date="2018-07" db="EMBL/GenBank/DDBJ databases">
        <title>Genome sequencing of Paracoccus sp. SC2-6.</title>
        <authorList>
            <person name="Heo J."/>
            <person name="Kim S.-J."/>
            <person name="Kwon S.-W."/>
        </authorList>
    </citation>
    <scope>NUCLEOTIDE SEQUENCE [LARGE SCALE GENOMIC DNA]</scope>
    <source>
        <strain evidence="4">SC2-6</strain>
    </source>
</reference>
<proteinExistence type="predicted"/>
<organism evidence="3 4">
    <name type="scientific">Paracoccus suum</name>
    <dbReference type="NCBI Taxonomy" id="2259340"/>
    <lineage>
        <taxon>Bacteria</taxon>
        <taxon>Pseudomonadati</taxon>
        <taxon>Pseudomonadota</taxon>
        <taxon>Alphaproteobacteria</taxon>
        <taxon>Rhodobacterales</taxon>
        <taxon>Paracoccaceae</taxon>
        <taxon>Paracoccus</taxon>
    </lineage>
</organism>
<dbReference type="InterPro" id="IPR049449">
    <property type="entry name" value="TesB_ACOT8-like_N"/>
</dbReference>
<evidence type="ECO:0000256" key="1">
    <source>
        <dbReference type="SAM" id="MobiDB-lite"/>
    </source>
</evidence>
<dbReference type="OrthoDB" id="9813158at2"/>
<dbReference type="PANTHER" id="PTHR43240:SF3">
    <property type="entry name" value="THIOESTERASE DOMAIN-CONTAINING PROTEIN"/>
    <property type="match status" value="1"/>
</dbReference>
<dbReference type="KEGG" id="pars:DRW48_02295"/>
<feature type="region of interest" description="Disordered" evidence="1">
    <location>
        <begin position="1"/>
        <end position="23"/>
    </location>
</feature>
<evidence type="ECO:0000259" key="2">
    <source>
        <dbReference type="Pfam" id="PF13622"/>
    </source>
</evidence>
<dbReference type="RefSeq" id="WP_114074990.1">
    <property type="nucleotide sequence ID" value="NZ_CP030918.1"/>
</dbReference>
<sequence length="183" mass="20280">MAEVEKKTEPAAADAPGPRNEPLAQIKSRRDGVLQSMVESIPYLQFLGIRFDRRGDELTAVMPFDPKLIGNPLLPALHGGATAAFLETAAIVELAWSLLWDEMESAPRAADAAIGDRLHRLPKTIDLTVDYLRSGLPRDAYARARVVRSGRRYASVQVEAWQDNRAKLLAQATGHFLLPQRRD</sequence>
<feature type="domain" description="Acyl-CoA thioesterase-like N-terminal HotDog" evidence="2">
    <location>
        <begin position="77"/>
        <end position="173"/>
    </location>
</feature>
<dbReference type="InterPro" id="IPR029069">
    <property type="entry name" value="HotDog_dom_sf"/>
</dbReference>
<evidence type="ECO:0000313" key="3">
    <source>
        <dbReference type="EMBL" id="AXC48671.1"/>
    </source>
</evidence>
<dbReference type="Proteomes" id="UP000252023">
    <property type="component" value="Chromosome"/>
</dbReference>
<dbReference type="Gene3D" id="3.10.129.10">
    <property type="entry name" value="Hotdog Thioesterase"/>
    <property type="match status" value="1"/>
</dbReference>
<dbReference type="PANTHER" id="PTHR43240">
    <property type="entry name" value="1,4-DIHYDROXY-2-NAPHTHOYL-COA THIOESTERASE 1"/>
    <property type="match status" value="1"/>
</dbReference>
<accession>A0A344PH16</accession>
<gene>
    <name evidence="3" type="ORF">DRW48_02295</name>
</gene>
<dbReference type="SUPFAM" id="SSF54637">
    <property type="entry name" value="Thioesterase/thiol ester dehydrase-isomerase"/>
    <property type="match status" value="1"/>
</dbReference>
<keyword evidence="4" id="KW-1185">Reference proteome</keyword>
<dbReference type="Pfam" id="PF13622">
    <property type="entry name" value="4HBT_3"/>
    <property type="match status" value="1"/>
</dbReference>
<dbReference type="EMBL" id="CP030918">
    <property type="protein sequence ID" value="AXC48671.1"/>
    <property type="molecule type" value="Genomic_DNA"/>
</dbReference>